<dbReference type="AlphaFoldDB" id="A0A6M3XZD0"/>
<sequence length="51" mass="5720">MTVKEQLVEIVRQEGYDFMTACEVVTNALQALSKGRNVLRIGKVQVVVVKK</sequence>
<dbReference type="EMBL" id="MT143305">
    <property type="protein sequence ID" value="QJA95326.1"/>
    <property type="molecule type" value="Genomic_DNA"/>
</dbReference>
<organism evidence="2">
    <name type="scientific">viral metagenome</name>
    <dbReference type="NCBI Taxonomy" id="1070528"/>
    <lineage>
        <taxon>unclassified sequences</taxon>
        <taxon>metagenomes</taxon>
        <taxon>organismal metagenomes</taxon>
    </lineage>
</organism>
<name>A0A6M3XZD0_9ZZZZ</name>
<dbReference type="EMBL" id="MT145078">
    <property type="protein sequence ID" value="QJI03329.1"/>
    <property type="molecule type" value="Genomic_DNA"/>
</dbReference>
<reference evidence="2" key="1">
    <citation type="submission" date="2020-03" db="EMBL/GenBank/DDBJ databases">
        <title>The deep terrestrial virosphere.</title>
        <authorList>
            <person name="Holmfeldt K."/>
            <person name="Nilsson E."/>
            <person name="Simone D."/>
            <person name="Lopez-Fernandez M."/>
            <person name="Wu X."/>
            <person name="de Brujin I."/>
            <person name="Lundin D."/>
            <person name="Andersson A."/>
            <person name="Bertilsson S."/>
            <person name="Dopson M."/>
        </authorList>
    </citation>
    <scope>NUCLEOTIDE SEQUENCE</scope>
    <source>
        <strain evidence="1">MM415B05481</strain>
        <strain evidence="2">TM448B04442</strain>
    </source>
</reference>
<gene>
    <name evidence="1" type="ORF">MM415B05481_0009</name>
    <name evidence="2" type="ORF">TM448B04442_0010</name>
</gene>
<accession>A0A6M3XZD0</accession>
<evidence type="ECO:0000313" key="1">
    <source>
        <dbReference type="EMBL" id="QJA95326.1"/>
    </source>
</evidence>
<evidence type="ECO:0000313" key="2">
    <source>
        <dbReference type="EMBL" id="QJI03329.1"/>
    </source>
</evidence>
<proteinExistence type="predicted"/>
<protein>
    <submittedName>
        <fullName evidence="2">Uncharacterized protein</fullName>
    </submittedName>
</protein>